<evidence type="ECO:0000313" key="2">
    <source>
        <dbReference type="Proteomes" id="UP000270620"/>
    </source>
</evidence>
<dbReference type="Proteomes" id="UP000270620">
    <property type="component" value="Unassembled WGS sequence"/>
</dbReference>
<dbReference type="SUPFAM" id="SSF101898">
    <property type="entry name" value="NHL repeat"/>
    <property type="match status" value="1"/>
</dbReference>
<reference evidence="1 2" key="1">
    <citation type="submission" date="2018-12" db="EMBL/GenBank/DDBJ databases">
        <title>Mangrovimonas spongiae sp. nov., a novel member of the genus Mangrovimonas isolated from marine sponge.</title>
        <authorList>
            <person name="Zhuang L."/>
            <person name="Luo L."/>
        </authorList>
    </citation>
    <scope>NUCLEOTIDE SEQUENCE [LARGE SCALE GENOMIC DNA]</scope>
    <source>
        <strain evidence="1 2">HN-E26</strain>
    </source>
</reference>
<dbReference type="EMBL" id="RWBG01000001">
    <property type="protein sequence ID" value="RSK41891.1"/>
    <property type="molecule type" value="Genomic_DNA"/>
</dbReference>
<protein>
    <submittedName>
        <fullName evidence="1">Uncharacterized protein</fullName>
    </submittedName>
</protein>
<comment type="caution">
    <text evidence="1">The sequence shown here is derived from an EMBL/GenBank/DDBJ whole genome shotgun (WGS) entry which is preliminary data.</text>
</comment>
<accession>A0A3R9PMS7</accession>
<organism evidence="1 2">
    <name type="scientific">Mangrovimonas spongiae</name>
    <dbReference type="NCBI Taxonomy" id="2494697"/>
    <lineage>
        <taxon>Bacteria</taxon>
        <taxon>Pseudomonadati</taxon>
        <taxon>Bacteroidota</taxon>
        <taxon>Flavobacteriia</taxon>
        <taxon>Flavobacteriales</taxon>
        <taxon>Flavobacteriaceae</taxon>
        <taxon>Mangrovimonas</taxon>
    </lineage>
</organism>
<gene>
    <name evidence="1" type="ORF">EJA19_03155</name>
</gene>
<name>A0A3R9PMS7_9FLAO</name>
<dbReference type="PROSITE" id="PS51257">
    <property type="entry name" value="PROKAR_LIPOPROTEIN"/>
    <property type="match status" value="1"/>
</dbReference>
<dbReference type="OrthoDB" id="5599486at2"/>
<sequence>MIVVKKLFLALGVTLVSCNFGNLKFMGDIENDLKEVSAVETITQSNLYWVIEDSGNDNVLYGLDGTGNLISEVRILNSKNKDWEDLTSDNLGNIYIGDFGNNSKKRKKFQIYKVTNPEGKTETTAEVVEFKLPKKMKSEDFEAFFLYQNYFYIFSKEKKSAVMIKVKNEIGEQKAKFVTKFKLKEKKTKITSADISKDGKTVVLLNHDKLWKLSHYSEDNFFTGDIEKILFKHDSQKEGLCFKNDTIIITDERNGSEGGNMYQIQLK</sequence>
<dbReference type="AlphaFoldDB" id="A0A3R9PMS7"/>
<proteinExistence type="predicted"/>
<evidence type="ECO:0000313" key="1">
    <source>
        <dbReference type="EMBL" id="RSK41891.1"/>
    </source>
</evidence>
<dbReference type="RefSeq" id="WP_125466882.1">
    <property type="nucleotide sequence ID" value="NZ_RWBG01000001.1"/>
</dbReference>
<keyword evidence="2" id="KW-1185">Reference proteome</keyword>